<name>A0A645BZQ5_9ZZZZ</name>
<reference evidence="1" key="1">
    <citation type="submission" date="2019-08" db="EMBL/GenBank/DDBJ databases">
        <authorList>
            <person name="Kucharzyk K."/>
            <person name="Murdoch R.W."/>
            <person name="Higgins S."/>
            <person name="Loffler F."/>
        </authorList>
    </citation>
    <scope>NUCLEOTIDE SEQUENCE</scope>
</reference>
<protein>
    <submittedName>
        <fullName evidence="1">Uncharacterized protein</fullName>
    </submittedName>
</protein>
<comment type="caution">
    <text evidence="1">The sequence shown here is derived from an EMBL/GenBank/DDBJ whole genome shotgun (WGS) entry which is preliminary data.</text>
</comment>
<accession>A0A645BZQ5</accession>
<sequence>MPHALGFGFKLRKGIRWDQANGQRYQRGQNDQVIKVAEYGDEIGDQVDGGKGISDCNACYYLCHQRGVFAFQA</sequence>
<proteinExistence type="predicted"/>
<evidence type="ECO:0000313" key="1">
    <source>
        <dbReference type="EMBL" id="MPM71000.1"/>
    </source>
</evidence>
<dbReference type="AlphaFoldDB" id="A0A645BZQ5"/>
<gene>
    <name evidence="1" type="ORF">SDC9_117963</name>
</gene>
<organism evidence="1">
    <name type="scientific">bioreactor metagenome</name>
    <dbReference type="NCBI Taxonomy" id="1076179"/>
    <lineage>
        <taxon>unclassified sequences</taxon>
        <taxon>metagenomes</taxon>
        <taxon>ecological metagenomes</taxon>
    </lineage>
</organism>
<dbReference type="EMBL" id="VSSQ01023839">
    <property type="protein sequence ID" value="MPM71000.1"/>
    <property type="molecule type" value="Genomic_DNA"/>
</dbReference>